<evidence type="ECO:0000313" key="2">
    <source>
        <dbReference type="EMBL" id="GFR82342.1"/>
    </source>
</evidence>
<gene>
    <name evidence="2" type="ORF">ElyMa_005948000</name>
</gene>
<dbReference type="EMBL" id="BMAT01011938">
    <property type="protein sequence ID" value="GFR82342.1"/>
    <property type="molecule type" value="Genomic_DNA"/>
</dbReference>
<evidence type="ECO:0008006" key="4">
    <source>
        <dbReference type="Google" id="ProtNLM"/>
    </source>
</evidence>
<sequence>MQEGRKDTDNPSDTDESDSTQTRHKSPEGWSTAKKNKKSKSRNDGKNNKRKQTECTTTHDVKSTDTRGRAKGRLSPRSDITKYLEKARSISSKRPKPDTPTLDLNQRSQKQREENSERD</sequence>
<feature type="compositionally biased region" description="Basic and acidic residues" evidence="1">
    <location>
        <begin position="41"/>
        <end position="68"/>
    </location>
</feature>
<name>A0AAV4G9G8_9GAST</name>
<accession>A0AAV4G9G8</accession>
<evidence type="ECO:0000256" key="1">
    <source>
        <dbReference type="SAM" id="MobiDB-lite"/>
    </source>
</evidence>
<organism evidence="2 3">
    <name type="scientific">Elysia marginata</name>
    <dbReference type="NCBI Taxonomy" id="1093978"/>
    <lineage>
        <taxon>Eukaryota</taxon>
        <taxon>Metazoa</taxon>
        <taxon>Spiralia</taxon>
        <taxon>Lophotrochozoa</taxon>
        <taxon>Mollusca</taxon>
        <taxon>Gastropoda</taxon>
        <taxon>Heterobranchia</taxon>
        <taxon>Euthyneura</taxon>
        <taxon>Panpulmonata</taxon>
        <taxon>Sacoglossa</taxon>
        <taxon>Placobranchoidea</taxon>
        <taxon>Plakobranchidae</taxon>
        <taxon>Elysia</taxon>
    </lineage>
</organism>
<feature type="compositionally biased region" description="Basic and acidic residues" evidence="1">
    <location>
        <begin position="110"/>
        <end position="119"/>
    </location>
</feature>
<feature type="region of interest" description="Disordered" evidence="1">
    <location>
        <begin position="1"/>
        <end position="119"/>
    </location>
</feature>
<reference evidence="2 3" key="1">
    <citation type="journal article" date="2021" name="Elife">
        <title>Chloroplast acquisition without the gene transfer in kleptoplastic sea slugs, Plakobranchus ocellatus.</title>
        <authorList>
            <person name="Maeda T."/>
            <person name="Takahashi S."/>
            <person name="Yoshida T."/>
            <person name="Shimamura S."/>
            <person name="Takaki Y."/>
            <person name="Nagai Y."/>
            <person name="Toyoda A."/>
            <person name="Suzuki Y."/>
            <person name="Arimoto A."/>
            <person name="Ishii H."/>
            <person name="Satoh N."/>
            <person name="Nishiyama T."/>
            <person name="Hasebe M."/>
            <person name="Maruyama T."/>
            <person name="Minagawa J."/>
            <person name="Obokata J."/>
            <person name="Shigenobu S."/>
        </authorList>
    </citation>
    <scope>NUCLEOTIDE SEQUENCE [LARGE SCALE GENOMIC DNA]</scope>
</reference>
<keyword evidence="3" id="KW-1185">Reference proteome</keyword>
<dbReference type="AlphaFoldDB" id="A0AAV4G9G8"/>
<comment type="caution">
    <text evidence="2">The sequence shown here is derived from an EMBL/GenBank/DDBJ whole genome shotgun (WGS) entry which is preliminary data.</text>
</comment>
<dbReference type="Proteomes" id="UP000762676">
    <property type="component" value="Unassembled WGS sequence"/>
</dbReference>
<proteinExistence type="predicted"/>
<protein>
    <recommendedName>
        <fullName evidence="4">MBD domain-containing protein</fullName>
    </recommendedName>
</protein>
<evidence type="ECO:0000313" key="3">
    <source>
        <dbReference type="Proteomes" id="UP000762676"/>
    </source>
</evidence>
<feature type="compositionally biased region" description="Basic and acidic residues" evidence="1">
    <location>
        <begin position="79"/>
        <end position="88"/>
    </location>
</feature>